<dbReference type="HOGENOM" id="CLU_010245_4_1_9"/>
<dbReference type="OrthoDB" id="9773505at2"/>
<dbReference type="EC" id="2.7.7.108" evidence="8"/>
<evidence type="ECO:0000256" key="8">
    <source>
        <dbReference type="HAMAP-Rule" id="MF_00692"/>
    </source>
</evidence>
<feature type="binding site" evidence="8">
    <location>
        <position position="178"/>
    </location>
    <ligand>
        <name>ATP</name>
        <dbReference type="ChEBI" id="CHEBI:30616"/>
    </ligand>
</feature>
<gene>
    <name evidence="8" type="primary">ydiU</name>
    <name evidence="8" type="synonym">selO</name>
    <name evidence="9" type="ORF">BleG1_1080</name>
</gene>
<feature type="binding site" evidence="8">
    <location>
        <position position="115"/>
    </location>
    <ligand>
        <name>ATP</name>
        <dbReference type="ChEBI" id="CHEBI:30616"/>
    </ligand>
</feature>
<evidence type="ECO:0000256" key="7">
    <source>
        <dbReference type="ARBA" id="ARBA00022842"/>
    </source>
</evidence>
<name>A0A060LZE5_9BACI</name>
<keyword evidence="6 8" id="KW-0067">ATP-binding</keyword>
<reference evidence="9 10" key="1">
    <citation type="journal article" date="2014" name="Gene">
        <title>A comparative genomic analysis of the alkalitolerant soil bacterium Bacillus lehensis G1.</title>
        <authorList>
            <person name="Noor Y.M."/>
            <person name="Samsulrizal N.H."/>
            <person name="Jema'on N.A."/>
            <person name="Low K.O."/>
            <person name="Ramli A.N."/>
            <person name="Alias N.I."/>
            <person name="Damis S.I."/>
            <person name="Fuzi S.F."/>
            <person name="Isa M.N."/>
            <person name="Murad A.M."/>
            <person name="Raih M.F."/>
            <person name="Bakar F.D."/>
            <person name="Najimudin N."/>
            <person name="Mahadi N.M."/>
            <person name="Illias R.M."/>
        </authorList>
    </citation>
    <scope>NUCLEOTIDE SEQUENCE [LARGE SCALE GENOMIC DNA]</scope>
    <source>
        <strain evidence="9 10">G1</strain>
    </source>
</reference>
<evidence type="ECO:0000256" key="1">
    <source>
        <dbReference type="ARBA" id="ARBA00009747"/>
    </source>
</evidence>
<dbReference type="RefSeq" id="WP_038478066.1">
    <property type="nucleotide sequence ID" value="NZ_CP003923.1"/>
</dbReference>
<comment type="function">
    <text evidence="8">Nucleotidyltransferase involved in the post-translational modification of proteins. It can catalyze the addition of adenosine monophosphate (AMP) or uridine monophosphate (UMP) to a protein, resulting in modifications known as AMPylation and UMPylation.</text>
</comment>
<feature type="binding site" evidence="8">
    <location>
        <position position="264"/>
    </location>
    <ligand>
        <name>Mg(2+)</name>
        <dbReference type="ChEBI" id="CHEBI:18420"/>
    </ligand>
</feature>
<keyword evidence="8" id="KW-0464">Manganese</keyword>
<keyword evidence="10" id="KW-1185">Reference proteome</keyword>
<dbReference type="GO" id="GO:0030145">
    <property type="term" value="F:manganese ion binding"/>
    <property type="evidence" value="ECO:0007669"/>
    <property type="project" value="UniProtKB-UniRule"/>
</dbReference>
<dbReference type="GO" id="GO:0005524">
    <property type="term" value="F:ATP binding"/>
    <property type="evidence" value="ECO:0007669"/>
    <property type="project" value="UniProtKB-UniRule"/>
</dbReference>
<dbReference type="AlphaFoldDB" id="A0A060LZE5"/>
<comment type="catalytic activity">
    <reaction evidence="8">
        <text>L-seryl-[protein] + ATP = 3-O-(5'-adenylyl)-L-seryl-[protein] + diphosphate</text>
        <dbReference type="Rhea" id="RHEA:58120"/>
        <dbReference type="Rhea" id="RHEA-COMP:9863"/>
        <dbReference type="Rhea" id="RHEA-COMP:15073"/>
        <dbReference type="ChEBI" id="CHEBI:29999"/>
        <dbReference type="ChEBI" id="CHEBI:30616"/>
        <dbReference type="ChEBI" id="CHEBI:33019"/>
        <dbReference type="ChEBI" id="CHEBI:142516"/>
        <dbReference type="EC" id="2.7.7.108"/>
    </reaction>
</comment>
<keyword evidence="2 8" id="KW-0808">Transferase</keyword>
<feature type="active site" description="Proton acceptor" evidence="8">
    <location>
        <position position="254"/>
    </location>
</feature>
<dbReference type="PANTHER" id="PTHR32057">
    <property type="entry name" value="PROTEIN ADENYLYLTRANSFERASE SELO, MITOCHONDRIAL"/>
    <property type="match status" value="1"/>
</dbReference>
<dbReference type="GO" id="GO:0000287">
    <property type="term" value="F:magnesium ion binding"/>
    <property type="evidence" value="ECO:0007669"/>
    <property type="project" value="UniProtKB-UniRule"/>
</dbReference>
<comment type="cofactor">
    <cofactor evidence="8">
        <name>Mg(2+)</name>
        <dbReference type="ChEBI" id="CHEBI:18420"/>
    </cofactor>
    <cofactor evidence="8">
        <name>Mn(2+)</name>
        <dbReference type="ChEBI" id="CHEBI:29035"/>
    </cofactor>
</comment>
<dbReference type="eggNOG" id="COG0397">
    <property type="taxonomic scope" value="Bacteria"/>
</dbReference>
<sequence length="489" mass="55414">MKKSHEIREWQLEDSYRSLPATFYSLQQANPVPEPELVIFNYELAKERGIDETIASTDSGRDWLVGNQIPSRSEGIAQAYAGHQFGQFTMLGDGRALLLGEHVTPNEERYDIQLKGSGRTSFSRGGDGRAALGPMLREYLISEGMNGLGIPTTRSLAVVKTGQAVQREKRLPGAVLTRMAKSHIRVGTFQYAAARGDVSDLKALADYTINRHEHTVSDGKNPYLAFLHQVIEKQAELIANWQLVGFVHGVMNTDNMAISGETIDYGPCAFLDQYDPMKTFSSIDRQGRYSYGNQPYMANWNLARLAEALLPLLASTKETAVQLAQQAIETFTPLYTSYWLKGMRKKVGFIDDEQEEDRSLIERLLKIMSDHNLDYTLTFRQLSTEGTLPASIENMEHCQTWKKEWENRVNQQSRKKSDIENQMLSVNPFIIPRNEHVEQVLEDVEKNDDHTLLHAFLVAIRDPFKETEMTKRFAQVSASKTPYITYCGT</sequence>
<feature type="binding site" evidence="8">
    <location>
        <position position="264"/>
    </location>
    <ligand>
        <name>ATP</name>
        <dbReference type="ChEBI" id="CHEBI:30616"/>
    </ligand>
</feature>
<evidence type="ECO:0000313" key="10">
    <source>
        <dbReference type="Proteomes" id="UP000027142"/>
    </source>
</evidence>
<evidence type="ECO:0000256" key="5">
    <source>
        <dbReference type="ARBA" id="ARBA00022741"/>
    </source>
</evidence>
<keyword evidence="7 8" id="KW-0460">Magnesium</keyword>
<proteinExistence type="inferred from homology"/>
<dbReference type="HAMAP" id="MF_00692">
    <property type="entry name" value="SelO"/>
    <property type="match status" value="1"/>
</dbReference>
<dbReference type="STRING" id="1246626.BleG1_1080"/>
<dbReference type="Proteomes" id="UP000027142">
    <property type="component" value="Chromosome"/>
</dbReference>
<dbReference type="PATRIC" id="fig|1246626.3.peg.1084"/>
<comment type="catalytic activity">
    <reaction evidence="8">
        <text>L-tyrosyl-[protein] + UTP = O-(5'-uridylyl)-L-tyrosyl-[protein] + diphosphate</text>
        <dbReference type="Rhea" id="RHEA:83887"/>
        <dbReference type="Rhea" id="RHEA-COMP:10136"/>
        <dbReference type="Rhea" id="RHEA-COMP:20238"/>
        <dbReference type="ChEBI" id="CHEBI:33019"/>
        <dbReference type="ChEBI" id="CHEBI:46398"/>
        <dbReference type="ChEBI" id="CHEBI:46858"/>
        <dbReference type="ChEBI" id="CHEBI:90602"/>
    </reaction>
</comment>
<comment type="catalytic activity">
    <reaction evidence="8">
        <text>L-threonyl-[protein] + ATP = 3-O-(5'-adenylyl)-L-threonyl-[protein] + diphosphate</text>
        <dbReference type="Rhea" id="RHEA:54292"/>
        <dbReference type="Rhea" id="RHEA-COMP:11060"/>
        <dbReference type="Rhea" id="RHEA-COMP:13847"/>
        <dbReference type="ChEBI" id="CHEBI:30013"/>
        <dbReference type="ChEBI" id="CHEBI:30616"/>
        <dbReference type="ChEBI" id="CHEBI:33019"/>
        <dbReference type="ChEBI" id="CHEBI:138113"/>
        <dbReference type="EC" id="2.7.7.108"/>
    </reaction>
</comment>
<evidence type="ECO:0000313" key="9">
    <source>
        <dbReference type="EMBL" id="AIC93683.1"/>
    </source>
</evidence>
<dbReference type="GO" id="GO:0070733">
    <property type="term" value="F:AMPylase activity"/>
    <property type="evidence" value="ECO:0007669"/>
    <property type="project" value="UniProtKB-EC"/>
</dbReference>
<evidence type="ECO:0000256" key="3">
    <source>
        <dbReference type="ARBA" id="ARBA00022695"/>
    </source>
</evidence>
<comment type="similarity">
    <text evidence="1 8">Belongs to the SELO family.</text>
</comment>
<dbReference type="InterPro" id="IPR003846">
    <property type="entry name" value="SelO"/>
</dbReference>
<keyword evidence="4 8" id="KW-0479">Metal-binding</keyword>
<feature type="binding site" evidence="8">
    <location>
        <position position="95"/>
    </location>
    <ligand>
        <name>ATP</name>
        <dbReference type="ChEBI" id="CHEBI:30616"/>
    </ligand>
</feature>
<dbReference type="PANTHER" id="PTHR32057:SF14">
    <property type="entry name" value="PROTEIN ADENYLYLTRANSFERASE SELO, MITOCHONDRIAL"/>
    <property type="match status" value="1"/>
</dbReference>
<feature type="binding site" evidence="8">
    <location>
        <position position="255"/>
    </location>
    <ligand>
        <name>Mg(2+)</name>
        <dbReference type="ChEBI" id="CHEBI:18420"/>
    </ligand>
</feature>
<feature type="binding site" evidence="8">
    <location>
        <position position="94"/>
    </location>
    <ligand>
        <name>ATP</name>
        <dbReference type="ChEBI" id="CHEBI:30616"/>
    </ligand>
</feature>
<keyword evidence="3 8" id="KW-0548">Nucleotidyltransferase</keyword>
<protein>
    <recommendedName>
        <fullName evidence="8">Protein nucleotidyltransferase YdiU</fullName>
        <ecNumber evidence="8">2.7.7.-</ecNumber>
    </recommendedName>
    <alternativeName>
        <fullName evidence="8">Protein adenylyltransferase YdiU</fullName>
        <ecNumber evidence="8">2.7.7.108</ecNumber>
    </alternativeName>
    <alternativeName>
        <fullName evidence="8">Protein uridylyltransferase YdiU</fullName>
        <ecNumber evidence="8">2.7.7.-</ecNumber>
    </alternativeName>
</protein>
<dbReference type="Pfam" id="PF02696">
    <property type="entry name" value="SelO"/>
    <property type="match status" value="1"/>
</dbReference>
<feature type="binding site" evidence="8">
    <location>
        <position position="92"/>
    </location>
    <ligand>
        <name>ATP</name>
        <dbReference type="ChEBI" id="CHEBI:30616"/>
    </ligand>
</feature>
<evidence type="ECO:0000256" key="2">
    <source>
        <dbReference type="ARBA" id="ARBA00022679"/>
    </source>
</evidence>
<organism evidence="9 10">
    <name type="scientific">Shouchella lehensis G1</name>
    <dbReference type="NCBI Taxonomy" id="1246626"/>
    <lineage>
        <taxon>Bacteria</taxon>
        <taxon>Bacillati</taxon>
        <taxon>Bacillota</taxon>
        <taxon>Bacilli</taxon>
        <taxon>Bacillales</taxon>
        <taxon>Bacillaceae</taxon>
        <taxon>Shouchella</taxon>
    </lineage>
</organism>
<comment type="catalytic activity">
    <reaction evidence="8">
        <text>L-seryl-[protein] + UTP = O-(5'-uridylyl)-L-seryl-[protein] + diphosphate</text>
        <dbReference type="Rhea" id="RHEA:64604"/>
        <dbReference type="Rhea" id="RHEA-COMP:9863"/>
        <dbReference type="Rhea" id="RHEA-COMP:16635"/>
        <dbReference type="ChEBI" id="CHEBI:29999"/>
        <dbReference type="ChEBI" id="CHEBI:33019"/>
        <dbReference type="ChEBI" id="CHEBI:46398"/>
        <dbReference type="ChEBI" id="CHEBI:156051"/>
    </reaction>
</comment>
<dbReference type="EMBL" id="CP003923">
    <property type="protein sequence ID" value="AIC93683.1"/>
    <property type="molecule type" value="Genomic_DNA"/>
</dbReference>
<keyword evidence="5 8" id="KW-0547">Nucleotide-binding</keyword>
<accession>A0A060LZE5</accession>
<dbReference type="EC" id="2.7.7.-" evidence="8"/>
<dbReference type="KEGG" id="ble:BleG1_1080"/>
<dbReference type="NCBIfam" id="NF000658">
    <property type="entry name" value="PRK00029.1"/>
    <property type="match status" value="1"/>
</dbReference>
<evidence type="ECO:0000256" key="6">
    <source>
        <dbReference type="ARBA" id="ARBA00022840"/>
    </source>
</evidence>
<comment type="catalytic activity">
    <reaction evidence="8">
        <text>L-tyrosyl-[protein] + ATP = O-(5'-adenylyl)-L-tyrosyl-[protein] + diphosphate</text>
        <dbReference type="Rhea" id="RHEA:54288"/>
        <dbReference type="Rhea" id="RHEA-COMP:10136"/>
        <dbReference type="Rhea" id="RHEA-COMP:13846"/>
        <dbReference type="ChEBI" id="CHEBI:30616"/>
        <dbReference type="ChEBI" id="CHEBI:33019"/>
        <dbReference type="ChEBI" id="CHEBI:46858"/>
        <dbReference type="ChEBI" id="CHEBI:83624"/>
        <dbReference type="EC" id="2.7.7.108"/>
    </reaction>
</comment>
<comment type="catalytic activity">
    <reaction evidence="8">
        <text>L-histidyl-[protein] + UTP = N(tele)-(5'-uridylyl)-L-histidyl-[protein] + diphosphate</text>
        <dbReference type="Rhea" id="RHEA:83891"/>
        <dbReference type="Rhea" id="RHEA-COMP:9745"/>
        <dbReference type="Rhea" id="RHEA-COMP:20239"/>
        <dbReference type="ChEBI" id="CHEBI:29979"/>
        <dbReference type="ChEBI" id="CHEBI:33019"/>
        <dbReference type="ChEBI" id="CHEBI:46398"/>
        <dbReference type="ChEBI" id="CHEBI:233474"/>
    </reaction>
</comment>
<feature type="binding site" evidence="8">
    <location>
        <position position="185"/>
    </location>
    <ligand>
        <name>ATP</name>
        <dbReference type="ChEBI" id="CHEBI:30616"/>
    </ligand>
</feature>
<feature type="binding site" evidence="8">
    <location>
        <position position="127"/>
    </location>
    <ligand>
        <name>ATP</name>
        <dbReference type="ChEBI" id="CHEBI:30616"/>
    </ligand>
</feature>
<feature type="binding site" evidence="8">
    <location>
        <position position="128"/>
    </location>
    <ligand>
        <name>ATP</name>
        <dbReference type="ChEBI" id="CHEBI:30616"/>
    </ligand>
</feature>
<evidence type="ECO:0000256" key="4">
    <source>
        <dbReference type="ARBA" id="ARBA00022723"/>
    </source>
</evidence>